<dbReference type="AlphaFoldDB" id="A0A175R4T2"/>
<name>A0A175R4T2_9HYPH</name>
<accession>A0A175R4T2</accession>
<dbReference type="OrthoDB" id="8086769at2"/>
<proteinExistence type="predicted"/>
<comment type="caution">
    <text evidence="1">The sequence shown here is derived from an EMBL/GenBank/DDBJ whole genome shotgun (WGS) entry which is preliminary data.</text>
</comment>
<evidence type="ECO:0000313" key="1">
    <source>
        <dbReference type="EMBL" id="KTQ86314.1"/>
    </source>
</evidence>
<protein>
    <submittedName>
        <fullName evidence="1">Uncharacterized protein</fullName>
    </submittedName>
</protein>
<evidence type="ECO:0000313" key="2">
    <source>
        <dbReference type="Proteomes" id="UP000078272"/>
    </source>
</evidence>
<dbReference type="PATRIC" id="fig|401562.3.peg.3708"/>
<organism evidence="1 2">
    <name type="scientific">Aureimonas ureilytica</name>
    <dbReference type="NCBI Taxonomy" id="401562"/>
    <lineage>
        <taxon>Bacteria</taxon>
        <taxon>Pseudomonadati</taxon>
        <taxon>Pseudomonadota</taxon>
        <taxon>Alphaproteobacteria</taxon>
        <taxon>Hyphomicrobiales</taxon>
        <taxon>Aurantimonadaceae</taxon>
        <taxon>Aureimonas</taxon>
    </lineage>
</organism>
<dbReference type="RefSeq" id="WP_058636136.1">
    <property type="nucleotide sequence ID" value="NZ_LDPZ01000050.1"/>
</dbReference>
<dbReference type="EMBL" id="LDPZ01000050">
    <property type="protein sequence ID" value="KTQ86314.1"/>
    <property type="molecule type" value="Genomic_DNA"/>
</dbReference>
<dbReference type="STRING" id="401562.NS365_17440"/>
<reference evidence="1 2" key="1">
    <citation type="journal article" date="2016" name="Front. Microbiol.">
        <title>Genomic Resource of Rice Seed Associated Bacteria.</title>
        <authorList>
            <person name="Midha S."/>
            <person name="Bansal K."/>
            <person name="Sharma S."/>
            <person name="Kumar N."/>
            <person name="Patil P.P."/>
            <person name="Chaudhry V."/>
            <person name="Patil P.B."/>
        </authorList>
    </citation>
    <scope>NUCLEOTIDE SEQUENCE [LARGE SCALE GENOMIC DNA]</scope>
    <source>
        <strain evidence="1 2">NS226</strain>
    </source>
</reference>
<sequence length="63" mass="6468">MREDGNEAVRAALLAELQRQAATGADTGDRLTVEPGPDKVVIHGPVDLDDLAMVVMGSLAGGP</sequence>
<dbReference type="Proteomes" id="UP000078272">
    <property type="component" value="Unassembled WGS sequence"/>
</dbReference>
<gene>
    <name evidence="1" type="ORF">NS226_18070</name>
</gene>